<comment type="caution">
    <text evidence="1">The sequence shown here is derived from an EMBL/GenBank/DDBJ whole genome shotgun (WGS) entry which is preliminary data.</text>
</comment>
<dbReference type="CDD" id="cd18720">
    <property type="entry name" value="PIN_YqxD-like"/>
    <property type="match status" value="1"/>
</dbReference>
<accession>A0A0W8FR87</accession>
<dbReference type="PANTHER" id="PTHR35146">
    <property type="entry name" value="UPF0178 PROTEIN YAII"/>
    <property type="match status" value="1"/>
</dbReference>
<reference evidence="1" key="1">
    <citation type="journal article" date="2015" name="Proc. Natl. Acad. Sci. U.S.A.">
        <title>Networks of energetic and metabolic interactions define dynamics in microbial communities.</title>
        <authorList>
            <person name="Embree M."/>
            <person name="Liu J.K."/>
            <person name="Al-Bassam M.M."/>
            <person name="Zengler K."/>
        </authorList>
    </citation>
    <scope>NUCLEOTIDE SEQUENCE</scope>
</reference>
<dbReference type="Pfam" id="PF02639">
    <property type="entry name" value="DUF188"/>
    <property type="match status" value="1"/>
</dbReference>
<dbReference type="InterPro" id="IPR003791">
    <property type="entry name" value="UPF0178"/>
</dbReference>
<dbReference type="EMBL" id="LNQE01000909">
    <property type="protein sequence ID" value="KUG23388.1"/>
    <property type="molecule type" value="Genomic_DNA"/>
</dbReference>
<proteinExistence type="inferred from homology"/>
<dbReference type="NCBIfam" id="NF001095">
    <property type="entry name" value="PRK00124.1"/>
    <property type="match status" value="1"/>
</dbReference>
<dbReference type="PANTHER" id="PTHR35146:SF1">
    <property type="entry name" value="UPF0178 PROTEIN YAII"/>
    <property type="match status" value="1"/>
</dbReference>
<organism evidence="1">
    <name type="scientific">hydrocarbon metagenome</name>
    <dbReference type="NCBI Taxonomy" id="938273"/>
    <lineage>
        <taxon>unclassified sequences</taxon>
        <taxon>metagenomes</taxon>
        <taxon>ecological metagenomes</taxon>
    </lineage>
</organism>
<gene>
    <name evidence="1" type="ORF">ASZ90_006830</name>
</gene>
<name>A0A0W8FR87_9ZZZZ</name>
<sequence length="155" mass="17345">MQIFVDADAFPNVIRDILIKASLRLNVPLIFVANKPLRLEKLPNVSLIMVPEGADVADDRIAQLVQPGDLVITADIPLADRVVAKKAFAINPRGKLYTEHNIKDRLAMRDLLNELRDNGMMTGGPAEFSKKDRQAFANQLDSFLIRQLKLENEAK</sequence>
<evidence type="ECO:0000313" key="1">
    <source>
        <dbReference type="EMBL" id="KUG23388.1"/>
    </source>
</evidence>
<dbReference type="HAMAP" id="MF_00489">
    <property type="entry name" value="UPF0178"/>
    <property type="match status" value="1"/>
</dbReference>
<protein>
    <submittedName>
        <fullName evidence="1">Uncharacterized protein</fullName>
    </submittedName>
</protein>
<dbReference type="AlphaFoldDB" id="A0A0W8FR87"/>